<protein>
    <submittedName>
        <fullName evidence="2">Uncharacterized protein</fullName>
    </submittedName>
</protein>
<reference evidence="1 4" key="1">
    <citation type="submission" date="2009-10" db="EMBL/GenBank/DDBJ databases">
        <authorList>
            <consortium name="Los Alamos National Laboratory (LANL)"/>
            <consortium name="National Microbial Pathogen Data Resource (NMPDR)"/>
            <person name="Munk A.C."/>
            <person name="Chertkov O."/>
            <person name="Tapia R."/>
            <person name="Green L."/>
            <person name="Rogers Y."/>
            <person name="Detter J.C."/>
            <person name="Bruce D."/>
            <person name="Brettin T.S."/>
            <person name="Colwell R.R."/>
            <person name="Huq A."/>
            <person name="Grim C.J."/>
            <person name="Hasan N.A."/>
            <person name="Bartels D."/>
            <person name="Vonstein V."/>
        </authorList>
    </citation>
    <scope>NUCLEOTIDE SEQUENCE [LARGE SCALE GENOMIC DNA]</scope>
    <source>
        <strain evidence="1 4">CIP 102891</strain>
    </source>
</reference>
<dbReference type="RefSeq" id="WP_004412224.1">
    <property type="nucleotide sequence ID" value="NZ_ACZV01000004.1"/>
</dbReference>
<dbReference type="Proteomes" id="UP000002817">
    <property type="component" value="Unassembled WGS sequence"/>
</dbReference>
<reference evidence="2 3" key="3">
    <citation type="journal article" date="2012" name="Int. J. Syst. Evol. Microbiol.">
        <title>Vibrio caribbeanicus sp. nov., isolated from the marine sponge Scleritoderma cyanea.</title>
        <authorList>
            <person name="Hoffmann M."/>
            <person name="Monday S.R."/>
            <person name="Allard M.W."/>
            <person name="Strain E.A."/>
            <person name="Whittaker P."/>
            <person name="Naum M."/>
            <person name="McCarthy P.J."/>
            <person name="Lopez J.V."/>
            <person name="Fischer M."/>
            <person name="Brown E.W."/>
        </authorList>
    </citation>
    <scope>NUCLEOTIDE SEQUENCE [LARGE SCALE GENOMIC DNA]</scope>
    <source>
        <strain evidence="2">CIP 102891</strain>
        <strain evidence="3">CIP 102891 / ATCC 33934</strain>
    </source>
</reference>
<dbReference type="EMBL" id="AFWH01000001">
    <property type="protein sequence ID" value="EGU54107.1"/>
    <property type="molecule type" value="Genomic_DNA"/>
</dbReference>
<comment type="caution">
    <text evidence="2">The sequence shown here is derived from an EMBL/GenBank/DDBJ whole genome shotgun (WGS) entry which is preliminary data.</text>
</comment>
<name>C9QG04_VIBOR</name>
<evidence type="ECO:0000313" key="4">
    <source>
        <dbReference type="Proteomes" id="UP000003515"/>
    </source>
</evidence>
<gene>
    <name evidence="1" type="ORF">VIA_001507</name>
    <name evidence="2" type="ORF">VIOR3934_19810</name>
</gene>
<evidence type="ECO:0000313" key="1">
    <source>
        <dbReference type="EMBL" id="EEX94349.1"/>
    </source>
</evidence>
<dbReference type="EMBL" id="ACZV01000004">
    <property type="protein sequence ID" value="EEX94349.1"/>
    <property type="molecule type" value="Genomic_DNA"/>
</dbReference>
<dbReference type="eggNOG" id="ENOG5032BSD">
    <property type="taxonomic scope" value="Bacteria"/>
</dbReference>
<dbReference type="PATRIC" id="fig|675816.5.peg.188"/>
<proteinExistence type="predicted"/>
<evidence type="ECO:0000313" key="3">
    <source>
        <dbReference type="Proteomes" id="UP000002817"/>
    </source>
</evidence>
<evidence type="ECO:0000313" key="2">
    <source>
        <dbReference type="EMBL" id="EGU54107.1"/>
    </source>
</evidence>
<organism evidence="2 3">
    <name type="scientific">Vibrio orientalis CIP 102891 = ATCC 33934</name>
    <dbReference type="NCBI Taxonomy" id="675816"/>
    <lineage>
        <taxon>Bacteria</taxon>
        <taxon>Pseudomonadati</taxon>
        <taxon>Pseudomonadota</taxon>
        <taxon>Gammaproteobacteria</taxon>
        <taxon>Vibrionales</taxon>
        <taxon>Vibrionaceae</taxon>
        <taxon>Vibrio</taxon>
        <taxon>Vibrio oreintalis group</taxon>
    </lineage>
</organism>
<dbReference type="AlphaFoldDB" id="C9QG04"/>
<reference evidence="2" key="2">
    <citation type="submission" date="2011-08" db="EMBL/GenBank/DDBJ databases">
        <authorList>
            <person name="Hoffman M."/>
            <person name="Strain E.A."/>
            <person name="Brown E."/>
            <person name="Allard M.W."/>
        </authorList>
    </citation>
    <scope>NUCLEOTIDE SEQUENCE</scope>
    <source>
        <strain evidence="2">CIP 102891</strain>
    </source>
</reference>
<keyword evidence="4" id="KW-1185">Reference proteome</keyword>
<sequence>MTNLTWPSAAQTIQASAEQVTDQIGITMNDAVSRLTNLESDANYGRHSLSSEAEALLGLRGDLESLIEQGTIISATPYQYDVGQQLESGCVLTPLQARDTLAAKLQDKIDTHRPNTSTHCIAVMISASNLASFASQLANVTSVLCFPDWMQTARQAKALTTNDQNKMHVPAPIVQPRFKPKATANAQPLYEYEQHQAGQIATLESLANDATNVIGKLSVLAAKRSAKMDELKAQINALKALQGSVWSAKFTGSLDSMASQLKNTNVPTNHQYTIMSLLLSEKPLTFFEELLNA</sequence>
<dbReference type="Proteomes" id="UP000003515">
    <property type="component" value="Unassembled WGS sequence"/>
</dbReference>
<dbReference type="STRING" id="675816.VIA_001507"/>
<dbReference type="OrthoDB" id="6399296at2"/>
<accession>C9QG04</accession>